<dbReference type="Pfam" id="PF13855">
    <property type="entry name" value="LRR_8"/>
    <property type="match status" value="1"/>
</dbReference>
<dbReference type="SUPFAM" id="SSF52058">
    <property type="entry name" value="L domain-like"/>
    <property type="match status" value="1"/>
</dbReference>
<evidence type="ECO:0000313" key="3">
    <source>
        <dbReference type="EMBL" id="TGG93104.1"/>
    </source>
</evidence>
<proteinExistence type="predicted"/>
<dbReference type="AlphaFoldDB" id="A0A524RP25"/>
<feature type="non-terminal residue" evidence="3">
    <location>
        <position position="1"/>
    </location>
</feature>
<dbReference type="InterPro" id="IPR001611">
    <property type="entry name" value="Leu-rich_rpt"/>
</dbReference>
<keyword evidence="1" id="KW-0433">Leucine-rich repeat</keyword>
<sequence>PEDIFDGLSNLEWLHLDNNYLSSLPEDIFDGLSNLEELYL</sequence>
<evidence type="ECO:0000313" key="4">
    <source>
        <dbReference type="Proteomes" id="UP000317990"/>
    </source>
</evidence>
<reference evidence="3 4" key="1">
    <citation type="journal article" date="2019" name="mSystems">
        <title>Life at home and on the roam: Genomic adaptions reflect the dual lifestyle of an intracellular, facultative symbiont.</title>
        <authorList>
            <person name="Burgsdorf I."/>
        </authorList>
    </citation>
    <scope>NUCLEOTIDE SEQUENCE [LARGE SCALE GENOMIC DNA]</scope>
    <source>
        <strain evidence="3">277cV</strain>
    </source>
</reference>
<dbReference type="InterPro" id="IPR003591">
    <property type="entry name" value="Leu-rich_rpt_typical-subtyp"/>
</dbReference>
<dbReference type="PANTHER" id="PTHR24366:SF96">
    <property type="entry name" value="LEUCINE RICH REPEAT CONTAINING 53"/>
    <property type="match status" value="1"/>
</dbReference>
<dbReference type="PANTHER" id="PTHR24366">
    <property type="entry name" value="IG(IMMUNOGLOBULIN) AND LRR(LEUCINE RICH REPEAT) DOMAINS"/>
    <property type="match status" value="1"/>
</dbReference>
<dbReference type="Proteomes" id="UP000317990">
    <property type="component" value="Unassembled WGS sequence"/>
</dbReference>
<dbReference type="Gene3D" id="3.80.10.10">
    <property type="entry name" value="Ribonuclease Inhibitor"/>
    <property type="match status" value="1"/>
</dbReference>
<evidence type="ECO:0000256" key="1">
    <source>
        <dbReference type="ARBA" id="ARBA00022614"/>
    </source>
</evidence>
<name>A0A524RP25_9CHRO</name>
<gene>
    <name evidence="3" type="ORF">ERJ67_04445</name>
</gene>
<organism evidence="3 4">
    <name type="scientific">Aphanocapsa feldmannii 277cV</name>
    <dbReference type="NCBI Taxonomy" id="2507553"/>
    <lineage>
        <taxon>Bacteria</taxon>
        <taxon>Bacillati</taxon>
        <taxon>Cyanobacteriota</taxon>
        <taxon>Cyanophyceae</taxon>
        <taxon>Oscillatoriophycideae</taxon>
        <taxon>Chroococcales</taxon>
        <taxon>Microcystaceae</taxon>
        <taxon>Aphanocapsa</taxon>
    </lineage>
</organism>
<accession>A0A524RP25</accession>
<keyword evidence="2" id="KW-0677">Repeat</keyword>
<feature type="non-terminal residue" evidence="3">
    <location>
        <position position="40"/>
    </location>
</feature>
<evidence type="ECO:0000256" key="2">
    <source>
        <dbReference type="ARBA" id="ARBA00022737"/>
    </source>
</evidence>
<dbReference type="SMART" id="SM00369">
    <property type="entry name" value="LRR_TYP"/>
    <property type="match status" value="1"/>
</dbReference>
<dbReference type="EMBL" id="SRMO01000054">
    <property type="protein sequence ID" value="TGG93104.1"/>
    <property type="molecule type" value="Genomic_DNA"/>
</dbReference>
<dbReference type="PROSITE" id="PS51450">
    <property type="entry name" value="LRR"/>
    <property type="match status" value="1"/>
</dbReference>
<comment type="caution">
    <text evidence="3">The sequence shown here is derived from an EMBL/GenBank/DDBJ whole genome shotgun (WGS) entry which is preliminary data.</text>
</comment>
<dbReference type="InterPro" id="IPR032675">
    <property type="entry name" value="LRR_dom_sf"/>
</dbReference>
<protein>
    <submittedName>
        <fullName evidence="3">Leucine-rich repeat domain-containing protein</fullName>
    </submittedName>
</protein>